<keyword evidence="3" id="KW-1185">Reference proteome</keyword>
<name>A0A6A5EF31_PERFL</name>
<reference evidence="2 3" key="1">
    <citation type="submission" date="2019-06" db="EMBL/GenBank/DDBJ databases">
        <title>A chromosome-scale genome assembly of the European perch, Perca fluviatilis.</title>
        <authorList>
            <person name="Roques C."/>
            <person name="Zahm M."/>
            <person name="Cabau C."/>
            <person name="Klopp C."/>
            <person name="Bouchez O."/>
            <person name="Donnadieu C."/>
            <person name="Kuhl H."/>
            <person name="Gislard M."/>
            <person name="Guendouz S."/>
            <person name="Journot L."/>
            <person name="Haffray P."/>
            <person name="Bestin A."/>
            <person name="Morvezen R."/>
            <person name="Feron R."/>
            <person name="Wen M."/>
            <person name="Jouanno E."/>
            <person name="Herpin A."/>
            <person name="Schartl M."/>
            <person name="Postlethwait J."/>
            <person name="Schaerlinger B."/>
            <person name="Chardard D."/>
            <person name="Lecocq T."/>
            <person name="Poncet C."/>
            <person name="Jaffrelo L."/>
            <person name="Lampietro C."/>
            <person name="Guiguen Y."/>
        </authorList>
    </citation>
    <scope>NUCLEOTIDE SEQUENCE [LARGE SCALE GENOMIC DNA]</scope>
    <source>
        <tissue evidence="2">Blood</tissue>
    </source>
</reference>
<organism evidence="2 3">
    <name type="scientific">Perca fluviatilis</name>
    <name type="common">European perch</name>
    <dbReference type="NCBI Taxonomy" id="8168"/>
    <lineage>
        <taxon>Eukaryota</taxon>
        <taxon>Metazoa</taxon>
        <taxon>Chordata</taxon>
        <taxon>Craniata</taxon>
        <taxon>Vertebrata</taxon>
        <taxon>Euteleostomi</taxon>
        <taxon>Actinopterygii</taxon>
        <taxon>Neopterygii</taxon>
        <taxon>Teleostei</taxon>
        <taxon>Neoteleostei</taxon>
        <taxon>Acanthomorphata</taxon>
        <taxon>Eupercaria</taxon>
        <taxon>Perciformes</taxon>
        <taxon>Percoidei</taxon>
        <taxon>Percidae</taxon>
        <taxon>Percinae</taxon>
        <taxon>Perca</taxon>
    </lineage>
</organism>
<dbReference type="AlphaFoldDB" id="A0A6A5EF31"/>
<comment type="caution">
    <text evidence="2">The sequence shown here is derived from an EMBL/GenBank/DDBJ whole genome shotgun (WGS) entry which is preliminary data.</text>
</comment>
<proteinExistence type="predicted"/>
<evidence type="ECO:0000256" key="1">
    <source>
        <dbReference type="SAM" id="MobiDB-lite"/>
    </source>
</evidence>
<protein>
    <submittedName>
        <fullName evidence="2">Uncharacterized protein</fullName>
    </submittedName>
</protein>
<evidence type="ECO:0000313" key="2">
    <source>
        <dbReference type="EMBL" id="KAF1387937.1"/>
    </source>
</evidence>
<feature type="region of interest" description="Disordered" evidence="1">
    <location>
        <begin position="1"/>
        <end position="37"/>
    </location>
</feature>
<evidence type="ECO:0000313" key="3">
    <source>
        <dbReference type="Proteomes" id="UP000465112"/>
    </source>
</evidence>
<feature type="compositionally biased region" description="Basic and acidic residues" evidence="1">
    <location>
        <begin position="19"/>
        <end position="33"/>
    </location>
</feature>
<accession>A0A6A5EF31</accession>
<dbReference type="Proteomes" id="UP000465112">
    <property type="component" value="Chromosome 7"/>
</dbReference>
<dbReference type="EMBL" id="VHII01000007">
    <property type="protein sequence ID" value="KAF1387937.1"/>
    <property type="molecule type" value="Genomic_DNA"/>
</dbReference>
<sequence length="69" mass="7769">MTTETAIQFPEVVLGGPKTPRDRTTKDQGEDPRGVISSRPQNRIIRSIAEISNFPMQDLFLCKKLLRGL</sequence>
<gene>
    <name evidence="2" type="ORF">PFLUV_G00085090</name>
</gene>